<dbReference type="Pfam" id="PF13822">
    <property type="entry name" value="ACC_epsilon"/>
    <property type="match status" value="1"/>
</dbReference>
<evidence type="ECO:0000313" key="3">
    <source>
        <dbReference type="Proteomes" id="UP001500622"/>
    </source>
</evidence>
<name>A0ABP8L3Z4_9MICO</name>
<feature type="region of interest" description="Disordered" evidence="1">
    <location>
        <begin position="102"/>
        <end position="123"/>
    </location>
</feature>
<reference evidence="3" key="1">
    <citation type="journal article" date="2019" name="Int. J. Syst. Evol. Microbiol.">
        <title>The Global Catalogue of Microorganisms (GCM) 10K type strain sequencing project: providing services to taxonomists for standard genome sequencing and annotation.</title>
        <authorList>
            <consortium name="The Broad Institute Genomics Platform"/>
            <consortium name="The Broad Institute Genome Sequencing Center for Infectious Disease"/>
            <person name="Wu L."/>
            <person name="Ma J."/>
        </authorList>
    </citation>
    <scope>NUCLEOTIDE SEQUENCE [LARGE SCALE GENOMIC DNA]</scope>
    <source>
        <strain evidence="3">JCM 17810</strain>
    </source>
</reference>
<feature type="region of interest" description="Disordered" evidence="1">
    <location>
        <begin position="1"/>
        <end position="52"/>
    </location>
</feature>
<proteinExistence type="predicted"/>
<evidence type="ECO:0000313" key="2">
    <source>
        <dbReference type="EMBL" id="GAA4421698.1"/>
    </source>
</evidence>
<accession>A0ABP8L3Z4</accession>
<evidence type="ECO:0008006" key="4">
    <source>
        <dbReference type="Google" id="ProtNLM"/>
    </source>
</evidence>
<dbReference type="InterPro" id="IPR032716">
    <property type="entry name" value="ACC_epsilon"/>
</dbReference>
<sequence length="123" mass="12829">MRTVTELDRDLDNHPSAASPAEWSGGGGDDAVAAALDGLPQRDDGAAAPTTSPAVRVVHGRPDEIELAALVAGIVAARGRSDELGGVPDDDAPGIRSRWTDHRRRLGQPATPGAGSWRWSLHP</sequence>
<dbReference type="Proteomes" id="UP001500622">
    <property type="component" value="Unassembled WGS sequence"/>
</dbReference>
<comment type="caution">
    <text evidence="2">The sequence shown here is derived from an EMBL/GenBank/DDBJ whole genome shotgun (WGS) entry which is preliminary data.</text>
</comment>
<feature type="compositionally biased region" description="Low complexity" evidence="1">
    <location>
        <begin position="30"/>
        <end position="39"/>
    </location>
</feature>
<organism evidence="2 3">
    <name type="scientific">Georgenia halophila</name>
    <dbReference type="NCBI Taxonomy" id="620889"/>
    <lineage>
        <taxon>Bacteria</taxon>
        <taxon>Bacillati</taxon>
        <taxon>Actinomycetota</taxon>
        <taxon>Actinomycetes</taxon>
        <taxon>Micrococcales</taxon>
        <taxon>Bogoriellaceae</taxon>
        <taxon>Georgenia</taxon>
    </lineage>
</organism>
<dbReference type="EMBL" id="BAABGN010000006">
    <property type="protein sequence ID" value="GAA4421698.1"/>
    <property type="molecule type" value="Genomic_DNA"/>
</dbReference>
<gene>
    <name evidence="2" type="ORF">GCM10023169_14840</name>
</gene>
<keyword evidence="3" id="KW-1185">Reference proteome</keyword>
<dbReference type="RefSeq" id="WP_345215618.1">
    <property type="nucleotide sequence ID" value="NZ_BAABGN010000006.1"/>
</dbReference>
<feature type="compositionally biased region" description="Basic and acidic residues" evidence="1">
    <location>
        <begin position="1"/>
        <end position="13"/>
    </location>
</feature>
<protein>
    <recommendedName>
        <fullName evidence="4">Acyl-CoA carboxylase subunit epsilon</fullName>
    </recommendedName>
</protein>
<evidence type="ECO:0000256" key="1">
    <source>
        <dbReference type="SAM" id="MobiDB-lite"/>
    </source>
</evidence>